<protein>
    <submittedName>
        <fullName evidence="2">Uncharacterized protein</fullName>
    </submittedName>
</protein>
<accession>A0A1M5AKT9</accession>
<proteinExistence type="predicted"/>
<keyword evidence="1" id="KW-0812">Transmembrane</keyword>
<keyword evidence="1" id="KW-0472">Membrane</keyword>
<evidence type="ECO:0000313" key="2">
    <source>
        <dbReference type="EMBL" id="SHF30843.1"/>
    </source>
</evidence>
<gene>
    <name evidence="2" type="ORF">SAMN05444339_1056</name>
</gene>
<name>A0A1M5AKT9_LOKAT</name>
<dbReference type="RefSeq" id="WP_281250644.1">
    <property type="nucleotide sequence ID" value="NZ_FQUE01000005.1"/>
</dbReference>
<reference evidence="3" key="1">
    <citation type="submission" date="2016-11" db="EMBL/GenBank/DDBJ databases">
        <authorList>
            <person name="Varghese N."/>
            <person name="Submissions S."/>
        </authorList>
    </citation>
    <scope>NUCLEOTIDE SEQUENCE [LARGE SCALE GENOMIC DNA]</scope>
    <source>
        <strain evidence="3">DSM 29326</strain>
    </source>
</reference>
<dbReference type="Proteomes" id="UP000183987">
    <property type="component" value="Unassembled WGS sequence"/>
</dbReference>
<keyword evidence="3" id="KW-1185">Reference proteome</keyword>
<dbReference type="EMBL" id="FQUE01000005">
    <property type="protein sequence ID" value="SHF30843.1"/>
    <property type="molecule type" value="Genomic_DNA"/>
</dbReference>
<evidence type="ECO:0000313" key="3">
    <source>
        <dbReference type="Proteomes" id="UP000183987"/>
    </source>
</evidence>
<sequence length="40" mass="4697">MKKIDVDEDTKRSKFLIKAMIVQVVVVLILTFIYIKWLAS</sequence>
<keyword evidence="1" id="KW-1133">Transmembrane helix</keyword>
<dbReference type="AlphaFoldDB" id="A0A1M5AKT9"/>
<organism evidence="2 3">
    <name type="scientific">Loktanella atrilutea</name>
    <dbReference type="NCBI Taxonomy" id="366533"/>
    <lineage>
        <taxon>Bacteria</taxon>
        <taxon>Pseudomonadati</taxon>
        <taxon>Pseudomonadota</taxon>
        <taxon>Alphaproteobacteria</taxon>
        <taxon>Rhodobacterales</taxon>
        <taxon>Roseobacteraceae</taxon>
        <taxon>Loktanella</taxon>
    </lineage>
</organism>
<evidence type="ECO:0000256" key="1">
    <source>
        <dbReference type="SAM" id="Phobius"/>
    </source>
</evidence>
<feature type="transmembrane region" description="Helical" evidence="1">
    <location>
        <begin position="20"/>
        <end position="39"/>
    </location>
</feature>